<comment type="caution">
    <text evidence="1">The sequence shown here is derived from an EMBL/GenBank/DDBJ whole genome shotgun (WGS) entry which is preliminary data.</text>
</comment>
<reference evidence="2" key="1">
    <citation type="journal article" date="2019" name="Int. J. Syst. Evol. Microbiol.">
        <title>The Global Catalogue of Microorganisms (GCM) 10K type strain sequencing project: providing services to taxonomists for standard genome sequencing and annotation.</title>
        <authorList>
            <consortium name="The Broad Institute Genomics Platform"/>
            <consortium name="The Broad Institute Genome Sequencing Center for Infectious Disease"/>
            <person name="Wu L."/>
            <person name="Ma J."/>
        </authorList>
    </citation>
    <scope>NUCLEOTIDE SEQUENCE [LARGE SCALE GENOMIC DNA]</scope>
    <source>
        <strain evidence="2">JCM 18303</strain>
    </source>
</reference>
<dbReference type="RefSeq" id="WP_185058630.1">
    <property type="nucleotide sequence ID" value="NZ_BAABJP010000001.1"/>
</dbReference>
<evidence type="ECO:0000313" key="2">
    <source>
        <dbReference type="Proteomes" id="UP001428817"/>
    </source>
</evidence>
<gene>
    <name evidence="1" type="ORF">GCM10023321_03580</name>
</gene>
<sequence>MVDTAPVLPAYGSRSLAEVTPSLIGALRGEANPLGIEPAGRVCLLLVDGLGTELLAAHAADAPFLSSLPGAGALTAGFPSSTPVSLASLGTGAPPGAHGILGVSFAVEHGPLLDSLKWTTEVDGKPADQRKSLPPEEVQPLETALGRARQQGVDVRVASAAMFAGSGLTRATLRGADYRGVYALGDLAAELITALSAPPPVFCYGYHANLDALGHLYGPGSLAWRLELRIIDRVAALVAEALPPDGLLAITADHGMVHVPPTDKIDADTTPELQHGVRMLGGDPRSRHVYAEPGAAGDVLATWTGLLGERAWVRTREEAIADGWFGEVTDAMRPRIGDVVVAMRGTTAVTRTNGEPLISALTGQHGSLTAAEQHIPLLQVRS</sequence>
<proteinExistence type="predicted"/>
<dbReference type="EMBL" id="BAABJP010000001">
    <property type="protein sequence ID" value="GAA5145540.1"/>
    <property type="molecule type" value="Genomic_DNA"/>
</dbReference>
<dbReference type="SUPFAM" id="SSF53649">
    <property type="entry name" value="Alkaline phosphatase-like"/>
    <property type="match status" value="1"/>
</dbReference>
<dbReference type="Gene3D" id="3.40.720.10">
    <property type="entry name" value="Alkaline Phosphatase, subunit A"/>
    <property type="match status" value="1"/>
</dbReference>
<evidence type="ECO:0000313" key="1">
    <source>
        <dbReference type="EMBL" id="GAA5145540.1"/>
    </source>
</evidence>
<organism evidence="1 2">
    <name type="scientific">Pseudonocardia eucalypti</name>
    <dbReference type="NCBI Taxonomy" id="648755"/>
    <lineage>
        <taxon>Bacteria</taxon>
        <taxon>Bacillati</taxon>
        <taxon>Actinomycetota</taxon>
        <taxon>Actinomycetes</taxon>
        <taxon>Pseudonocardiales</taxon>
        <taxon>Pseudonocardiaceae</taxon>
        <taxon>Pseudonocardia</taxon>
    </lineage>
</organism>
<protein>
    <submittedName>
        <fullName evidence="1">Alkaline phosphatase family protein</fullName>
    </submittedName>
</protein>
<dbReference type="Proteomes" id="UP001428817">
    <property type="component" value="Unassembled WGS sequence"/>
</dbReference>
<dbReference type="InterPro" id="IPR002591">
    <property type="entry name" value="Phosphodiest/P_Trfase"/>
</dbReference>
<dbReference type="Pfam" id="PF01663">
    <property type="entry name" value="Phosphodiest"/>
    <property type="match status" value="1"/>
</dbReference>
<name>A0ABP9PIP6_9PSEU</name>
<keyword evidence="2" id="KW-1185">Reference proteome</keyword>
<dbReference type="InterPro" id="IPR017850">
    <property type="entry name" value="Alkaline_phosphatase_core_sf"/>
</dbReference>
<accession>A0ABP9PIP6</accession>